<dbReference type="InterPro" id="IPR002934">
    <property type="entry name" value="Polymerase_NTP_transf_dom"/>
</dbReference>
<accession>A0A7J3MZK4</accession>
<dbReference type="Pfam" id="PF01909">
    <property type="entry name" value="NTP_transf_2"/>
    <property type="match status" value="1"/>
</dbReference>
<organism evidence="3">
    <name type="scientific">Ignisphaera aggregans</name>
    <dbReference type="NCBI Taxonomy" id="334771"/>
    <lineage>
        <taxon>Archaea</taxon>
        <taxon>Thermoproteota</taxon>
        <taxon>Thermoprotei</taxon>
        <taxon>Desulfurococcales</taxon>
        <taxon>Desulfurococcaceae</taxon>
        <taxon>Ignisphaera</taxon>
    </lineage>
</organism>
<sequence length="251" mass="28999">MRYSISYTILFDDHVMVSYVKEVIYSDEHWQTLRDKRAKGLKLLEVLMNCGYMLPIIHGSVARGDVSKDSDVDVALLYPYPIGMIKMCLEENDINVHNIRIVQPTPRHTPKVYVYLDPYEEESISIPLAPLENLEIEYYRFSGYIVRDDIIAERRVNGVNKNLLLIIPTDRGHVEIPVLGNEGYVCKILGVSIDIVKDRTEALIRRSREGHTGLFIDIDVPYFEEVEQFIEKLCINNMIFRRAVARYGLCA</sequence>
<feature type="domain" description="Polymerase nucleotidyl transferase" evidence="1">
    <location>
        <begin position="57"/>
        <end position="102"/>
    </location>
</feature>
<name>A0A7J3MZK4_9CREN</name>
<dbReference type="PIRSF" id="PIRSF005928">
    <property type="entry name" value="Nucleotidltrnsf"/>
    <property type="match status" value="1"/>
</dbReference>
<gene>
    <name evidence="2" type="ORF">ENT99_07265</name>
    <name evidence="3" type="ORF">ENU64_06190</name>
</gene>
<dbReference type="InterPro" id="IPR043519">
    <property type="entry name" value="NT_sf"/>
</dbReference>
<protein>
    <submittedName>
        <fullName evidence="3">DNA polymerase subunit beta</fullName>
    </submittedName>
</protein>
<comment type="caution">
    <text evidence="3">The sequence shown here is derived from an EMBL/GenBank/DDBJ whole genome shotgun (WGS) entry which is preliminary data.</text>
</comment>
<dbReference type="AlphaFoldDB" id="A0A7J3MZK4"/>
<dbReference type="GO" id="GO:0016779">
    <property type="term" value="F:nucleotidyltransferase activity"/>
    <property type="evidence" value="ECO:0007669"/>
    <property type="project" value="InterPro"/>
</dbReference>
<reference evidence="3" key="1">
    <citation type="journal article" date="2020" name="mSystems">
        <title>Genome- and Community-Level Interaction Insights into Carbon Utilization and Element Cycling Functions of Hydrothermarchaeota in Hydrothermal Sediment.</title>
        <authorList>
            <person name="Zhou Z."/>
            <person name="Liu Y."/>
            <person name="Xu W."/>
            <person name="Pan J."/>
            <person name="Luo Z.H."/>
            <person name="Li M."/>
        </authorList>
    </citation>
    <scope>NUCLEOTIDE SEQUENCE [LARGE SCALE GENOMIC DNA]</scope>
    <source>
        <strain evidence="2">SpSt-629</strain>
        <strain evidence="3">SpSt-688</strain>
    </source>
</reference>
<evidence type="ECO:0000259" key="1">
    <source>
        <dbReference type="Pfam" id="PF01909"/>
    </source>
</evidence>
<proteinExistence type="predicted"/>
<dbReference type="EMBL" id="DTAU01000138">
    <property type="protein sequence ID" value="HFQ79475.1"/>
    <property type="molecule type" value="Genomic_DNA"/>
</dbReference>
<evidence type="ECO:0000313" key="3">
    <source>
        <dbReference type="EMBL" id="HGT99002.1"/>
    </source>
</evidence>
<dbReference type="EMBL" id="DTDH01000171">
    <property type="protein sequence ID" value="HGT99002.1"/>
    <property type="molecule type" value="Genomic_DNA"/>
</dbReference>
<dbReference type="InterPro" id="IPR009185">
    <property type="entry name" value="Nucleotidl_trans"/>
</dbReference>
<dbReference type="SUPFAM" id="SSF81301">
    <property type="entry name" value="Nucleotidyltransferase"/>
    <property type="match status" value="1"/>
</dbReference>
<evidence type="ECO:0000313" key="2">
    <source>
        <dbReference type="EMBL" id="HFQ79475.1"/>
    </source>
</evidence>